<dbReference type="Gene3D" id="3.40.50.300">
    <property type="entry name" value="P-loop containing nucleotide triphosphate hydrolases"/>
    <property type="match status" value="1"/>
</dbReference>
<keyword evidence="3" id="KW-0378">Hydrolase</keyword>
<dbReference type="SMART" id="SM00382">
    <property type="entry name" value="AAA"/>
    <property type="match status" value="1"/>
</dbReference>
<keyword evidence="1" id="KW-0639">Primosome</keyword>
<proteinExistence type="predicted"/>
<dbReference type="EMBL" id="LR798267">
    <property type="protein sequence ID" value="CAB5219705.1"/>
    <property type="molecule type" value="Genomic_DNA"/>
</dbReference>
<feature type="domain" description="SF4 helicase" evidence="2">
    <location>
        <begin position="150"/>
        <end position="406"/>
    </location>
</feature>
<dbReference type="PROSITE" id="PS51199">
    <property type="entry name" value="SF4_HELICASE"/>
    <property type="match status" value="1"/>
</dbReference>
<dbReference type="Pfam" id="PF03796">
    <property type="entry name" value="DnaB_C"/>
    <property type="match status" value="1"/>
</dbReference>
<reference evidence="3" key="1">
    <citation type="submission" date="2020-05" db="EMBL/GenBank/DDBJ databases">
        <authorList>
            <person name="Chiriac C."/>
            <person name="Salcher M."/>
            <person name="Ghai R."/>
            <person name="Kavagutti S V."/>
        </authorList>
    </citation>
    <scope>NUCLEOTIDE SEQUENCE</scope>
</reference>
<dbReference type="PANTHER" id="PTHR30153">
    <property type="entry name" value="REPLICATIVE DNA HELICASE DNAB"/>
    <property type="match status" value="1"/>
</dbReference>
<sequence length="421" mass="47485">MAHDNEYRLISKVIADRHIIPVLEAGIKDDWIVDDDLRRIWKFTREHYAQYREVPTYTTVKDNFPNFQILKVEDTVDYLIDKMVEFRRRTLALSGVSKMVDELQGNDHESAISEMSKTVTLINEQGVVGTHHVDLSKDPDARFDEYESVQNNVLLGIPTGFKKIDEATAGLQGGQLITIIAPPKTGKSQIALKMAVNVHESGKVPMFQSFEMNNHEQSQRHDAMRAHLSHAKLRLGALPLIEEQRYRDMLKAMAVSHPFHLVDAINGLTIDSLVAKAEQLNPDILFVDGVYLMLDQVTGEANTPQALTNITRGLKRVAQRLDIPVIITTQTLLWKMKAGKVTADSIGYSSSFFQDSDVILGLEQTSEEDQTARTLKVVQSRNCGPTQTLLVWDWERGCFHEEDERATCTYCVPWSPTVGVP</sequence>
<dbReference type="InterPro" id="IPR027417">
    <property type="entry name" value="P-loop_NTPase"/>
</dbReference>
<evidence type="ECO:0000259" key="2">
    <source>
        <dbReference type="PROSITE" id="PS51199"/>
    </source>
</evidence>
<evidence type="ECO:0000256" key="1">
    <source>
        <dbReference type="ARBA" id="ARBA00022515"/>
    </source>
</evidence>
<dbReference type="InterPro" id="IPR007694">
    <property type="entry name" value="DNA_helicase_DnaB-like_C"/>
</dbReference>
<accession>A0A6J7WSE3</accession>
<gene>
    <name evidence="3" type="ORF">UFOVP221_119</name>
</gene>
<dbReference type="PANTHER" id="PTHR30153:SF2">
    <property type="entry name" value="REPLICATIVE DNA HELICASE"/>
    <property type="match status" value="1"/>
</dbReference>
<dbReference type="GO" id="GO:0003678">
    <property type="term" value="F:DNA helicase activity"/>
    <property type="evidence" value="ECO:0007669"/>
    <property type="project" value="InterPro"/>
</dbReference>
<keyword evidence="3" id="KW-0547">Nucleotide-binding</keyword>
<protein>
    <submittedName>
        <fullName evidence="3">DnaB Replicative DNA helicase</fullName>
    </submittedName>
</protein>
<keyword evidence="3" id="KW-0347">Helicase</keyword>
<name>A0A6J7WSE3_9CAUD</name>
<dbReference type="InterPro" id="IPR003593">
    <property type="entry name" value="AAA+_ATPase"/>
</dbReference>
<organism evidence="3">
    <name type="scientific">uncultured Caudovirales phage</name>
    <dbReference type="NCBI Taxonomy" id="2100421"/>
    <lineage>
        <taxon>Viruses</taxon>
        <taxon>Duplodnaviria</taxon>
        <taxon>Heunggongvirae</taxon>
        <taxon>Uroviricota</taxon>
        <taxon>Caudoviricetes</taxon>
        <taxon>Peduoviridae</taxon>
        <taxon>Maltschvirus</taxon>
        <taxon>Maltschvirus maltsch</taxon>
    </lineage>
</organism>
<evidence type="ECO:0000313" key="3">
    <source>
        <dbReference type="EMBL" id="CAB5219705.1"/>
    </source>
</evidence>
<dbReference type="SUPFAM" id="SSF52540">
    <property type="entry name" value="P-loop containing nucleoside triphosphate hydrolases"/>
    <property type="match status" value="1"/>
</dbReference>
<dbReference type="GO" id="GO:0006269">
    <property type="term" value="P:DNA replication, synthesis of primer"/>
    <property type="evidence" value="ECO:0007669"/>
    <property type="project" value="UniProtKB-KW"/>
</dbReference>
<dbReference type="GO" id="GO:0005524">
    <property type="term" value="F:ATP binding"/>
    <property type="evidence" value="ECO:0007669"/>
    <property type="project" value="InterPro"/>
</dbReference>
<keyword evidence="3" id="KW-0067">ATP-binding</keyword>